<dbReference type="AlphaFoldDB" id="B7UI18"/>
<dbReference type="Proteomes" id="UP000008205">
    <property type="component" value="Chromosome"/>
</dbReference>
<dbReference type="KEGG" id="ecg:E2348C_3227"/>
<proteinExistence type="predicted"/>
<evidence type="ECO:0000313" key="2">
    <source>
        <dbReference type="Proteomes" id="UP000008205"/>
    </source>
</evidence>
<dbReference type="HOGENOM" id="CLU_2860560_0_0_6"/>
<gene>
    <name evidence="1" type="ordered locus">E2348C_3227</name>
</gene>
<dbReference type="EMBL" id="FM180568">
    <property type="protein sequence ID" value="CAS10775.1"/>
    <property type="molecule type" value="Genomic_DNA"/>
</dbReference>
<organism evidence="1 2">
    <name type="scientific">Escherichia coli O127:H6 (strain E2348/69 / EPEC)</name>
    <dbReference type="NCBI Taxonomy" id="574521"/>
    <lineage>
        <taxon>Bacteria</taxon>
        <taxon>Pseudomonadati</taxon>
        <taxon>Pseudomonadota</taxon>
        <taxon>Gammaproteobacteria</taxon>
        <taxon>Enterobacterales</taxon>
        <taxon>Enterobacteriaceae</taxon>
        <taxon>Escherichia</taxon>
    </lineage>
</organism>
<name>B7UI18_ECO27</name>
<sequence>MSIHYAIDAEFKGTGLVRYGTTFVPEERGGEYLRQQKFVGSSVYYHAWFFVSVFKSSGDIFIVF</sequence>
<protein>
    <submittedName>
        <fullName evidence="1">Uncharacterized protein</fullName>
    </submittedName>
</protein>
<reference evidence="1 2" key="1">
    <citation type="journal article" date="2009" name="J. Bacteriol.">
        <title>Complete genome sequence and comparative genome analysis of enteropathogenic Escherichia coli O127:H6 strain E2348/69.</title>
        <authorList>
            <person name="Iguchi A."/>
            <person name="Thomson N.R."/>
            <person name="Ogura Y."/>
            <person name="Saunders D."/>
            <person name="Ooka T."/>
            <person name="Henderson I.R."/>
            <person name="Harris D."/>
            <person name="Asadulghani M."/>
            <person name="Kurokawa K."/>
            <person name="Dean P."/>
            <person name="Kenny B."/>
            <person name="Quail M.A."/>
            <person name="Thurston S."/>
            <person name="Dougan G."/>
            <person name="Hayashi T."/>
            <person name="Parkhill J."/>
            <person name="Frankel G."/>
        </authorList>
    </citation>
    <scope>NUCLEOTIDE SEQUENCE [LARGE SCALE GENOMIC DNA]</scope>
    <source>
        <strain evidence="2">E2348/69 / EPEC</strain>
    </source>
</reference>
<accession>B7UI18</accession>
<keyword evidence="2" id="KW-1185">Reference proteome</keyword>
<evidence type="ECO:0000313" key="1">
    <source>
        <dbReference type="EMBL" id="CAS10775.1"/>
    </source>
</evidence>